<dbReference type="Gene3D" id="3.30.70.270">
    <property type="match status" value="1"/>
</dbReference>
<dbReference type="Pfam" id="PF17919">
    <property type="entry name" value="RT_RNaseH_2"/>
    <property type="match status" value="1"/>
</dbReference>
<evidence type="ECO:0000259" key="6">
    <source>
        <dbReference type="Pfam" id="PF17921"/>
    </source>
</evidence>
<dbReference type="InterPro" id="IPR001969">
    <property type="entry name" value="Aspartic_peptidase_AS"/>
</dbReference>
<dbReference type="AlphaFoldDB" id="A0AAD5KMH0"/>
<dbReference type="EMBL" id="WJBH02000007">
    <property type="protein sequence ID" value="KAI9555867.1"/>
    <property type="molecule type" value="Genomic_DNA"/>
</dbReference>
<dbReference type="GO" id="GO:0006508">
    <property type="term" value="P:proteolysis"/>
    <property type="evidence" value="ECO:0007669"/>
    <property type="project" value="InterPro"/>
</dbReference>
<evidence type="ECO:0000256" key="4">
    <source>
        <dbReference type="ARBA" id="ARBA00023268"/>
    </source>
</evidence>
<dbReference type="Pfam" id="PF17921">
    <property type="entry name" value="Integrase_H2C2"/>
    <property type="match status" value="1"/>
</dbReference>
<keyword evidence="3" id="KW-0229">DNA integration</keyword>
<evidence type="ECO:0000256" key="1">
    <source>
        <dbReference type="ARBA" id="ARBA00012493"/>
    </source>
</evidence>
<dbReference type="EC" id="2.7.7.49" evidence="1"/>
<name>A0AAD5KMH0_9CRUS</name>
<reference evidence="7 8" key="1">
    <citation type="submission" date="2022-05" db="EMBL/GenBank/DDBJ databases">
        <title>A multi-omics perspective on studying reproductive biology in Daphnia sinensis.</title>
        <authorList>
            <person name="Jia J."/>
        </authorList>
    </citation>
    <scope>NUCLEOTIDE SEQUENCE [LARGE SCALE GENOMIC DNA]</scope>
    <source>
        <strain evidence="7 8">WSL</strain>
    </source>
</reference>
<dbReference type="PANTHER" id="PTHR37984">
    <property type="entry name" value="PROTEIN CBG26694"/>
    <property type="match status" value="1"/>
</dbReference>
<evidence type="ECO:0000313" key="8">
    <source>
        <dbReference type="Proteomes" id="UP000820818"/>
    </source>
</evidence>
<dbReference type="PROSITE" id="PS00141">
    <property type="entry name" value="ASP_PROTEASE"/>
    <property type="match status" value="1"/>
</dbReference>
<evidence type="ECO:0000259" key="5">
    <source>
        <dbReference type="Pfam" id="PF17919"/>
    </source>
</evidence>
<dbReference type="GO" id="GO:0015074">
    <property type="term" value="P:DNA integration"/>
    <property type="evidence" value="ECO:0007669"/>
    <property type="project" value="UniProtKB-KW"/>
</dbReference>
<gene>
    <name evidence="7" type="ORF">GHT06_018384</name>
</gene>
<evidence type="ECO:0000256" key="2">
    <source>
        <dbReference type="ARBA" id="ARBA00022842"/>
    </source>
</evidence>
<feature type="domain" description="Integrase zinc-binding" evidence="6">
    <location>
        <begin position="538"/>
        <end position="591"/>
    </location>
</feature>
<keyword evidence="4" id="KW-0511">Multifunctional enzyme</keyword>
<keyword evidence="2" id="KW-0460">Magnesium</keyword>
<dbReference type="PANTHER" id="PTHR37984:SF5">
    <property type="entry name" value="PROTEIN NYNRIN-LIKE"/>
    <property type="match status" value="1"/>
</dbReference>
<evidence type="ECO:0000256" key="3">
    <source>
        <dbReference type="ARBA" id="ARBA00022908"/>
    </source>
</evidence>
<proteinExistence type="predicted"/>
<evidence type="ECO:0000313" key="7">
    <source>
        <dbReference type="EMBL" id="KAI9555867.1"/>
    </source>
</evidence>
<dbReference type="GO" id="GO:0004190">
    <property type="term" value="F:aspartic-type endopeptidase activity"/>
    <property type="evidence" value="ECO:0007669"/>
    <property type="project" value="InterPro"/>
</dbReference>
<sequence>MFGPLFEEFENKLTSFVETQCCRRSSRLSTLYYVRLLTPSVCGAEFHGAGHERGEVVGLVDTGASVSAIRLSVARKIFNPNRVKFLLKLTGVDDLEKVAVVKSCPFALILGADWIVKSKTNLIVEDDKIVAKSEEPSKPKVRFAGIDDEIVSNELCESCPLVVKDKLIEALEKDGTKRRNHIHGTEVKVIESVVIPAESLCFVKAQMSKNFFGNVVWIIPSCIVKVTAEIPVLNMKKSVLNLRRKDLLALVEPDFDSSVVVVGQEDQPVNPACPLISDIEQPSWNALKNARIGEDLSTEEMSAVLALLRRRLRCFLSADDNLGYTYVAEHVIDTENTHPISCVPSRVSAPERRIIIEKVTEMLRQGIIRPRLNAVTKRNVFPLPHMDDVFDRLAGAKFFSSLDLISGYWQLAKTELVNRLVSAPVLEHFDENIDVCVQTDASLVGLGAVLTQDSGEGPRPIAYISRRLTEVGSAIGHVVCVFDSRRPVGMNNAELAFQQQLDSQLRPIITSLNSKVPGKLSEEFKIHGKVLYRKNPSQGRKFFYFCHDDPSFSHIGIDKTVARVSERYWWPKFQTSVRKYVSSCNYCQFHKCITGFPAGQLQLCVQALPRNQVVLDPSLT</sequence>
<dbReference type="SUPFAM" id="SSF56672">
    <property type="entry name" value="DNA/RNA polymerases"/>
    <property type="match status" value="1"/>
</dbReference>
<dbReference type="Gene3D" id="1.10.340.70">
    <property type="match status" value="1"/>
</dbReference>
<keyword evidence="8" id="KW-1185">Reference proteome</keyword>
<protein>
    <recommendedName>
        <fullName evidence="1">RNA-directed DNA polymerase</fullName>
        <ecNumber evidence="1">2.7.7.49</ecNumber>
    </recommendedName>
</protein>
<organism evidence="7 8">
    <name type="scientific">Daphnia sinensis</name>
    <dbReference type="NCBI Taxonomy" id="1820382"/>
    <lineage>
        <taxon>Eukaryota</taxon>
        <taxon>Metazoa</taxon>
        <taxon>Ecdysozoa</taxon>
        <taxon>Arthropoda</taxon>
        <taxon>Crustacea</taxon>
        <taxon>Branchiopoda</taxon>
        <taxon>Diplostraca</taxon>
        <taxon>Cladocera</taxon>
        <taxon>Anomopoda</taxon>
        <taxon>Daphniidae</taxon>
        <taxon>Daphnia</taxon>
        <taxon>Daphnia similis group</taxon>
    </lineage>
</organism>
<dbReference type="Proteomes" id="UP000820818">
    <property type="component" value="Linkage Group LG7"/>
</dbReference>
<accession>A0AAD5KMH0</accession>
<comment type="caution">
    <text evidence="7">The sequence shown here is derived from an EMBL/GenBank/DDBJ whole genome shotgun (WGS) entry which is preliminary data.</text>
</comment>
<dbReference type="InterPro" id="IPR041577">
    <property type="entry name" value="RT_RNaseH_2"/>
</dbReference>
<feature type="domain" description="Reverse transcriptase/retrotransposon-derived protein RNase H-like" evidence="5">
    <location>
        <begin position="414"/>
        <end position="470"/>
    </location>
</feature>
<dbReference type="InterPro" id="IPR043502">
    <property type="entry name" value="DNA/RNA_pol_sf"/>
</dbReference>
<dbReference type="InterPro" id="IPR043128">
    <property type="entry name" value="Rev_trsase/Diguanyl_cyclase"/>
</dbReference>
<dbReference type="InterPro" id="IPR041588">
    <property type="entry name" value="Integrase_H2C2"/>
</dbReference>
<dbReference type="InterPro" id="IPR050951">
    <property type="entry name" value="Retrovirus_Pol_polyprotein"/>
</dbReference>
<dbReference type="GO" id="GO:0003964">
    <property type="term" value="F:RNA-directed DNA polymerase activity"/>
    <property type="evidence" value="ECO:0007669"/>
    <property type="project" value="UniProtKB-EC"/>
</dbReference>